<reference evidence="4 5" key="1">
    <citation type="submission" date="2018-05" db="EMBL/GenBank/DDBJ databases">
        <title>Paenibacillus flagellatus sp. nov., isolated from selenium mineral soil.</title>
        <authorList>
            <person name="Dai X."/>
        </authorList>
    </citation>
    <scope>NUCLEOTIDE SEQUENCE [LARGE SCALE GENOMIC DNA]</scope>
    <source>
        <strain evidence="4 5">DXL2</strain>
    </source>
</reference>
<comment type="caution">
    <text evidence="4">The sequence shown here is derived from an EMBL/GenBank/DDBJ whole genome shotgun (WGS) entry which is preliminary data.</text>
</comment>
<dbReference type="InterPro" id="IPR000683">
    <property type="entry name" value="Gfo/Idh/MocA-like_OxRdtase_N"/>
</dbReference>
<dbReference type="SUPFAM" id="SSF55347">
    <property type="entry name" value="Glyceraldehyde-3-phosphate dehydrogenase-like, C-terminal domain"/>
    <property type="match status" value="1"/>
</dbReference>
<evidence type="ECO:0000256" key="1">
    <source>
        <dbReference type="ARBA" id="ARBA00023002"/>
    </source>
</evidence>
<dbReference type="Pfam" id="PF01408">
    <property type="entry name" value="GFO_IDH_MocA"/>
    <property type="match status" value="1"/>
</dbReference>
<accession>A0A2V5KFY2</accession>
<organism evidence="4 5">
    <name type="scientific">Paenibacillus flagellatus</name>
    <dbReference type="NCBI Taxonomy" id="2211139"/>
    <lineage>
        <taxon>Bacteria</taxon>
        <taxon>Bacillati</taxon>
        <taxon>Bacillota</taxon>
        <taxon>Bacilli</taxon>
        <taxon>Bacillales</taxon>
        <taxon>Paenibacillaceae</taxon>
        <taxon>Paenibacillus</taxon>
    </lineage>
</organism>
<feature type="domain" description="Gfo/Idh/MocA-like oxidoreductase N-terminal" evidence="2">
    <location>
        <begin position="48"/>
        <end position="144"/>
    </location>
</feature>
<evidence type="ECO:0000259" key="3">
    <source>
        <dbReference type="Pfam" id="PF22725"/>
    </source>
</evidence>
<dbReference type="AlphaFoldDB" id="A0A2V5KFY2"/>
<dbReference type="Proteomes" id="UP000247476">
    <property type="component" value="Unassembled WGS sequence"/>
</dbReference>
<keyword evidence="1" id="KW-0560">Oxidoreductase</keyword>
<dbReference type="PANTHER" id="PTHR43818:SF11">
    <property type="entry name" value="BCDNA.GH03377"/>
    <property type="match status" value="1"/>
</dbReference>
<evidence type="ECO:0000313" key="5">
    <source>
        <dbReference type="Proteomes" id="UP000247476"/>
    </source>
</evidence>
<keyword evidence="5" id="KW-1185">Reference proteome</keyword>
<dbReference type="GO" id="GO:0016491">
    <property type="term" value="F:oxidoreductase activity"/>
    <property type="evidence" value="ECO:0007669"/>
    <property type="project" value="UniProtKB-KW"/>
</dbReference>
<dbReference type="OrthoDB" id="9768836at2"/>
<sequence>MAARKDGMHYAPKGKPNPVVSKGEFPFAAVHLDHGHIYGMCNGLKEAGGDIVAVYDPDPDKVSRFRERFPSARAAASLDEVLNDPSIRLIAAAAVPNERGPLGVRAMEAGKDYFTDKAPFTSLEQLEAAKAAVRATGRKYMVYYSERLHVESAVYASELIARGAIGRVVSVAGFGPHKLNAASRPDWFFRRERYGGILCDIGSHQIEQMLHFTGAKDATVVASRVANYSVKTVYPELEDFGDALLRMDNGATGYFRVDWLSPDGLGTWGDGRTIIQGTDGYIELRKYIDIARDPQGDQLYLVNREGEFRFALSGQVGYPFFGELILDCLNRTEIAMTQDHAFKAAELCLLAQRLAVRIE</sequence>
<evidence type="ECO:0000313" key="4">
    <source>
        <dbReference type="EMBL" id="PYI57474.1"/>
    </source>
</evidence>
<dbReference type="Gene3D" id="3.40.50.720">
    <property type="entry name" value="NAD(P)-binding Rossmann-like Domain"/>
    <property type="match status" value="1"/>
</dbReference>
<dbReference type="InterPro" id="IPR050463">
    <property type="entry name" value="Gfo/Idh/MocA_oxidrdct_glycsds"/>
</dbReference>
<dbReference type="InterPro" id="IPR036291">
    <property type="entry name" value="NAD(P)-bd_dom_sf"/>
</dbReference>
<feature type="domain" description="GFO/IDH/MocA-like oxidoreductase" evidence="3">
    <location>
        <begin position="156"/>
        <end position="283"/>
    </location>
</feature>
<dbReference type="EMBL" id="QJVJ01000001">
    <property type="protein sequence ID" value="PYI57474.1"/>
    <property type="molecule type" value="Genomic_DNA"/>
</dbReference>
<dbReference type="GO" id="GO:0000166">
    <property type="term" value="F:nucleotide binding"/>
    <property type="evidence" value="ECO:0007669"/>
    <property type="project" value="InterPro"/>
</dbReference>
<evidence type="ECO:0000259" key="2">
    <source>
        <dbReference type="Pfam" id="PF01408"/>
    </source>
</evidence>
<name>A0A2V5KFY2_9BACL</name>
<gene>
    <name evidence="4" type="ORF">DLM86_03300</name>
</gene>
<dbReference type="Pfam" id="PF22725">
    <property type="entry name" value="GFO_IDH_MocA_C3"/>
    <property type="match status" value="1"/>
</dbReference>
<dbReference type="InterPro" id="IPR055170">
    <property type="entry name" value="GFO_IDH_MocA-like_dom"/>
</dbReference>
<protein>
    <submittedName>
        <fullName evidence="4">Oxidoreductase</fullName>
    </submittedName>
</protein>
<proteinExistence type="predicted"/>
<dbReference type="SUPFAM" id="SSF51735">
    <property type="entry name" value="NAD(P)-binding Rossmann-fold domains"/>
    <property type="match status" value="1"/>
</dbReference>
<dbReference type="PANTHER" id="PTHR43818">
    <property type="entry name" value="BCDNA.GH03377"/>
    <property type="match status" value="1"/>
</dbReference>
<dbReference type="RefSeq" id="WP_110838515.1">
    <property type="nucleotide sequence ID" value="NZ_QJVJ01000001.1"/>
</dbReference>
<dbReference type="Gene3D" id="3.30.360.10">
    <property type="entry name" value="Dihydrodipicolinate Reductase, domain 2"/>
    <property type="match status" value="1"/>
</dbReference>